<sequence>MSNNRADVLRAARGILTEHSLADLSMRRLASEVGVRPNALYWHFPNKQSLLAALADDILGDIGPTDPDQSWDGRLGAIAVGMRAALLAVPDSAEVVSSAWASGLGTRTVADDLTDVAISGGLTARDACGVATAICQLIIGLTIEEQTRAQMERLGVIGPSGRDFAAEFDDALGVLLDGARQRAHVDDARCS</sequence>
<dbReference type="Proteomes" id="UP000005038">
    <property type="component" value="Unassembled WGS sequence"/>
</dbReference>
<accession>H5TL94</accession>
<dbReference type="Gene3D" id="1.10.10.60">
    <property type="entry name" value="Homeodomain-like"/>
    <property type="match status" value="1"/>
</dbReference>
<dbReference type="SUPFAM" id="SSF48498">
    <property type="entry name" value="Tetracyclin repressor-like, C-terminal domain"/>
    <property type="match status" value="1"/>
</dbReference>
<evidence type="ECO:0000256" key="4">
    <source>
        <dbReference type="ARBA" id="ARBA00023163"/>
    </source>
</evidence>
<dbReference type="GO" id="GO:0045892">
    <property type="term" value="P:negative regulation of DNA-templated transcription"/>
    <property type="evidence" value="ECO:0007669"/>
    <property type="project" value="InterPro"/>
</dbReference>
<dbReference type="GO" id="GO:0046677">
    <property type="term" value="P:response to antibiotic"/>
    <property type="evidence" value="ECO:0007669"/>
    <property type="project" value="InterPro"/>
</dbReference>
<protein>
    <submittedName>
        <fullName evidence="7">TetR family transcriptional regulator</fullName>
    </submittedName>
</protein>
<keyword evidence="8" id="KW-1185">Reference proteome</keyword>
<dbReference type="InterPro" id="IPR001647">
    <property type="entry name" value="HTH_TetR"/>
</dbReference>
<feature type="domain" description="HTH tetR-type" evidence="6">
    <location>
        <begin position="2"/>
        <end position="62"/>
    </location>
</feature>
<dbReference type="Pfam" id="PF00440">
    <property type="entry name" value="TetR_N"/>
    <property type="match status" value="1"/>
</dbReference>
<evidence type="ECO:0000256" key="5">
    <source>
        <dbReference type="PROSITE-ProRule" id="PRU00335"/>
    </source>
</evidence>
<comment type="caution">
    <text evidence="7">The sequence shown here is derived from an EMBL/GenBank/DDBJ whole genome shotgun (WGS) entry which is preliminary data.</text>
</comment>
<dbReference type="AlphaFoldDB" id="H5TL94"/>
<dbReference type="GO" id="GO:0000976">
    <property type="term" value="F:transcription cis-regulatory region binding"/>
    <property type="evidence" value="ECO:0007669"/>
    <property type="project" value="TreeGrafter"/>
</dbReference>
<dbReference type="InterPro" id="IPR004111">
    <property type="entry name" value="Repressor_TetR_C"/>
</dbReference>
<dbReference type="SUPFAM" id="SSF46689">
    <property type="entry name" value="Homeodomain-like"/>
    <property type="match status" value="1"/>
</dbReference>
<organism evidence="7 8">
    <name type="scientific">Gordonia otitidis (strain DSM 44809 / CCUG 52243 / JCM 12355 / NBRC 100426 / IFM 10032)</name>
    <dbReference type="NCBI Taxonomy" id="1108044"/>
    <lineage>
        <taxon>Bacteria</taxon>
        <taxon>Bacillati</taxon>
        <taxon>Actinomycetota</taxon>
        <taxon>Actinomycetes</taxon>
        <taxon>Mycobacteriales</taxon>
        <taxon>Gordoniaceae</taxon>
        <taxon>Gordonia</taxon>
    </lineage>
</organism>
<dbReference type="Gene3D" id="1.10.357.10">
    <property type="entry name" value="Tetracycline Repressor, domain 2"/>
    <property type="match status" value="1"/>
</dbReference>
<keyword evidence="3 5" id="KW-0238">DNA-binding</keyword>
<keyword evidence="2" id="KW-0805">Transcription regulation</keyword>
<evidence type="ECO:0000256" key="1">
    <source>
        <dbReference type="ARBA" id="ARBA00022491"/>
    </source>
</evidence>
<dbReference type="GO" id="GO:0003700">
    <property type="term" value="F:DNA-binding transcription factor activity"/>
    <property type="evidence" value="ECO:0007669"/>
    <property type="project" value="TreeGrafter"/>
</dbReference>
<feature type="DNA-binding region" description="H-T-H motif" evidence="5">
    <location>
        <begin position="25"/>
        <end position="44"/>
    </location>
</feature>
<proteinExistence type="predicted"/>
<dbReference type="InterPro" id="IPR050109">
    <property type="entry name" value="HTH-type_TetR-like_transc_reg"/>
</dbReference>
<dbReference type="PROSITE" id="PS50977">
    <property type="entry name" value="HTH_TETR_2"/>
    <property type="match status" value="1"/>
</dbReference>
<evidence type="ECO:0000256" key="3">
    <source>
        <dbReference type="ARBA" id="ARBA00023125"/>
    </source>
</evidence>
<dbReference type="Pfam" id="PF02909">
    <property type="entry name" value="TetR_C_1"/>
    <property type="match status" value="1"/>
</dbReference>
<evidence type="ECO:0000256" key="2">
    <source>
        <dbReference type="ARBA" id="ARBA00023015"/>
    </source>
</evidence>
<dbReference type="EMBL" id="BAFB01000099">
    <property type="protein sequence ID" value="GAB34252.1"/>
    <property type="molecule type" value="Genomic_DNA"/>
</dbReference>
<dbReference type="InterPro" id="IPR003012">
    <property type="entry name" value="Tet_transcr_reg_TetR"/>
</dbReference>
<dbReference type="OrthoDB" id="3819648at2"/>
<dbReference type="PANTHER" id="PTHR30055">
    <property type="entry name" value="HTH-TYPE TRANSCRIPTIONAL REGULATOR RUTR"/>
    <property type="match status" value="1"/>
</dbReference>
<keyword evidence="4" id="KW-0804">Transcription</keyword>
<gene>
    <name evidence="7" type="ORF">GOOTI_099_00080</name>
</gene>
<name>H5TL94_GORO1</name>
<evidence type="ECO:0000313" key="7">
    <source>
        <dbReference type="EMBL" id="GAB34252.1"/>
    </source>
</evidence>
<evidence type="ECO:0000313" key="8">
    <source>
        <dbReference type="Proteomes" id="UP000005038"/>
    </source>
</evidence>
<dbReference type="PANTHER" id="PTHR30055:SF151">
    <property type="entry name" value="TRANSCRIPTIONAL REGULATORY PROTEIN"/>
    <property type="match status" value="1"/>
</dbReference>
<dbReference type="PRINTS" id="PR00455">
    <property type="entry name" value="HTHTETR"/>
</dbReference>
<keyword evidence="1" id="KW-0678">Repressor</keyword>
<dbReference type="InterPro" id="IPR009057">
    <property type="entry name" value="Homeodomain-like_sf"/>
</dbReference>
<dbReference type="PRINTS" id="PR00400">
    <property type="entry name" value="TETREPRESSOR"/>
</dbReference>
<evidence type="ECO:0000259" key="6">
    <source>
        <dbReference type="PROSITE" id="PS50977"/>
    </source>
</evidence>
<dbReference type="STRING" id="1108044.GOOTI_099_00080"/>
<dbReference type="InterPro" id="IPR036271">
    <property type="entry name" value="Tet_transcr_reg_TetR-rel_C_sf"/>
</dbReference>
<dbReference type="RefSeq" id="WP_007238491.1">
    <property type="nucleotide sequence ID" value="NZ_BAFB01000099.1"/>
</dbReference>
<reference evidence="7" key="1">
    <citation type="submission" date="2012-02" db="EMBL/GenBank/DDBJ databases">
        <title>Whole genome shotgun sequence of Gordonia otitidis NBRC 100426.</title>
        <authorList>
            <person name="Yoshida I."/>
            <person name="Hosoyama A."/>
            <person name="Tsuchikane K."/>
            <person name="Katsumata H."/>
            <person name="Yamazaki S."/>
            <person name="Fujita N."/>
        </authorList>
    </citation>
    <scope>NUCLEOTIDE SEQUENCE [LARGE SCALE GENOMIC DNA]</scope>
    <source>
        <strain evidence="7">NBRC 100426</strain>
    </source>
</reference>